<dbReference type="PROSITE" id="PS00211">
    <property type="entry name" value="ABC_TRANSPORTER_1"/>
    <property type="match status" value="1"/>
</dbReference>
<organism evidence="8 9">
    <name type="scientific">Aeromicrobium yanjiei</name>
    <dbReference type="NCBI Taxonomy" id="2662028"/>
    <lineage>
        <taxon>Bacteria</taxon>
        <taxon>Bacillati</taxon>
        <taxon>Actinomycetota</taxon>
        <taxon>Actinomycetes</taxon>
        <taxon>Propionibacteriales</taxon>
        <taxon>Nocardioidaceae</taxon>
        <taxon>Aeromicrobium</taxon>
    </lineage>
</organism>
<dbReference type="KEGG" id="aef:GEV26_02960"/>
<accession>A0A5Q2MFH0</accession>
<keyword evidence="1" id="KW-0813">Transport</keyword>
<dbReference type="InterPro" id="IPR017871">
    <property type="entry name" value="ABC_transporter-like_CS"/>
</dbReference>
<dbReference type="InterPro" id="IPR003439">
    <property type="entry name" value="ABC_transporter-like_ATP-bd"/>
</dbReference>
<evidence type="ECO:0000313" key="8">
    <source>
        <dbReference type="EMBL" id="QGG40411.1"/>
    </source>
</evidence>
<evidence type="ECO:0000313" key="9">
    <source>
        <dbReference type="Proteomes" id="UP000392064"/>
    </source>
</evidence>
<keyword evidence="3" id="KW-0547">Nucleotide-binding</keyword>
<evidence type="ECO:0000259" key="7">
    <source>
        <dbReference type="PROSITE" id="PS50893"/>
    </source>
</evidence>
<reference evidence="8 9" key="1">
    <citation type="submission" date="2019-11" db="EMBL/GenBank/DDBJ databases">
        <authorList>
            <person name="Li J."/>
        </authorList>
    </citation>
    <scope>NUCLEOTIDE SEQUENCE [LARGE SCALE GENOMIC DNA]</scope>
    <source>
        <strain evidence="8 9">MF47</strain>
    </source>
</reference>
<dbReference type="SMART" id="SM00382">
    <property type="entry name" value="AAA"/>
    <property type="match status" value="1"/>
</dbReference>
<evidence type="ECO:0000256" key="3">
    <source>
        <dbReference type="ARBA" id="ARBA00022741"/>
    </source>
</evidence>
<keyword evidence="4 8" id="KW-0067">ATP-binding</keyword>
<evidence type="ECO:0000256" key="2">
    <source>
        <dbReference type="ARBA" id="ARBA00022475"/>
    </source>
</evidence>
<dbReference type="InterPro" id="IPR050166">
    <property type="entry name" value="ABC_transporter_ATP-bind"/>
</dbReference>
<dbReference type="GO" id="GO:0016887">
    <property type="term" value="F:ATP hydrolysis activity"/>
    <property type="evidence" value="ECO:0007669"/>
    <property type="project" value="InterPro"/>
</dbReference>
<dbReference type="InterPro" id="IPR027417">
    <property type="entry name" value="P-loop_NTPase"/>
</dbReference>
<evidence type="ECO:0000256" key="4">
    <source>
        <dbReference type="ARBA" id="ARBA00022840"/>
    </source>
</evidence>
<dbReference type="InterPro" id="IPR003593">
    <property type="entry name" value="AAA+_ATPase"/>
</dbReference>
<dbReference type="RefSeq" id="WP_153651682.1">
    <property type="nucleotide sequence ID" value="NZ_CP045737.1"/>
</dbReference>
<proteinExistence type="predicted"/>
<keyword evidence="9" id="KW-1185">Reference proteome</keyword>
<dbReference type="PANTHER" id="PTHR42788">
    <property type="entry name" value="TAURINE IMPORT ATP-BINDING PROTEIN-RELATED"/>
    <property type="match status" value="1"/>
</dbReference>
<dbReference type="Gene3D" id="3.40.50.300">
    <property type="entry name" value="P-loop containing nucleotide triphosphate hydrolases"/>
    <property type="match status" value="1"/>
</dbReference>
<dbReference type="Pfam" id="PF00005">
    <property type="entry name" value="ABC_tran"/>
    <property type="match status" value="1"/>
</dbReference>
<protein>
    <submittedName>
        <fullName evidence="8">ATP-binding cassette domain-containing protein</fullName>
    </submittedName>
</protein>
<gene>
    <name evidence="8" type="ORF">GEV26_02960</name>
</gene>
<evidence type="ECO:0000256" key="5">
    <source>
        <dbReference type="ARBA" id="ARBA00022967"/>
    </source>
</evidence>
<dbReference type="Proteomes" id="UP000392064">
    <property type="component" value="Chromosome"/>
</dbReference>
<dbReference type="GO" id="GO:0005524">
    <property type="term" value="F:ATP binding"/>
    <property type="evidence" value="ECO:0007669"/>
    <property type="project" value="UniProtKB-KW"/>
</dbReference>
<keyword evidence="6" id="KW-0472">Membrane</keyword>
<keyword evidence="2" id="KW-1003">Cell membrane</keyword>
<dbReference type="AlphaFoldDB" id="A0A5Q2MFH0"/>
<sequence>MAHRLITSTPPAVRIRGLRRTFGTHVVLDDLDLDIAPGELVALLGRSGSGKSTLLRILAGLDEPQSGTAEIDGAASVAFQEPRLLPWRRVADNVGLGLRGRGRAERRRRAAEVLAEVGLTDKTDAWPVTLSGGQAQRASLARALANDPELLLLDEPFSALDALTRIEMHELVLRVWREHRPSVLLVTHDVDEALRLADRVIVLAEGRIVHESPVPAPRPRALHDADIARRRVELLAHLGVVEPQSTTAHQETA</sequence>
<feature type="domain" description="ABC transporter" evidence="7">
    <location>
        <begin position="13"/>
        <end position="230"/>
    </location>
</feature>
<name>A0A5Q2MFH0_9ACTN</name>
<dbReference type="SUPFAM" id="SSF52540">
    <property type="entry name" value="P-loop containing nucleoside triphosphate hydrolases"/>
    <property type="match status" value="1"/>
</dbReference>
<dbReference type="EMBL" id="CP045737">
    <property type="protein sequence ID" value="QGG40411.1"/>
    <property type="molecule type" value="Genomic_DNA"/>
</dbReference>
<dbReference type="PANTHER" id="PTHR42788:SF17">
    <property type="entry name" value="ALIPHATIC SULFONATES IMPORT ATP-BINDING PROTEIN SSUB"/>
    <property type="match status" value="1"/>
</dbReference>
<keyword evidence="5" id="KW-1278">Translocase</keyword>
<dbReference type="PROSITE" id="PS50893">
    <property type="entry name" value="ABC_TRANSPORTER_2"/>
    <property type="match status" value="1"/>
</dbReference>
<evidence type="ECO:0000256" key="1">
    <source>
        <dbReference type="ARBA" id="ARBA00022448"/>
    </source>
</evidence>
<evidence type="ECO:0000256" key="6">
    <source>
        <dbReference type="ARBA" id="ARBA00023136"/>
    </source>
</evidence>